<keyword evidence="2" id="KW-0812">Transmembrane</keyword>
<sequence>MRKLNIWDTLIRNLIGMKRKGRSIVLGFGFVLVASVILLTVICFLFPSVSPSLMNPLLQTNLDKYYTKISFPHWGSSSTNLTTAVSSPPPFSASPSTSSPYSITPSPSPSPFSSYSSVSPSPSSSYSSVSSSVSPSPHTPYSIPQSVSPTSPSPELLKDSTDNVNNQTDSFKNASTSSIDIPKVGELVVSKDKFNATLSSGNASTGYSVSKEKKQGNSENCDISDGEWVRVNDPKIHYLPGSCPYLEKQPFDCHSNGKPDSEYLNWQWQWKSHPKNAGCSSNIP</sequence>
<dbReference type="EMBL" id="JAJJMA010048416">
    <property type="protein sequence ID" value="MCL7025721.1"/>
    <property type="molecule type" value="Genomic_DNA"/>
</dbReference>
<protein>
    <recommendedName>
        <fullName evidence="3">Trichome birefringence-like N-terminal domain-containing protein</fullName>
    </recommendedName>
</protein>
<dbReference type="Pfam" id="PF14416">
    <property type="entry name" value="PMR5N"/>
    <property type="match status" value="1"/>
</dbReference>
<dbReference type="Proteomes" id="UP001177140">
    <property type="component" value="Unassembled WGS sequence"/>
</dbReference>
<evidence type="ECO:0000313" key="5">
    <source>
        <dbReference type="Proteomes" id="UP001177140"/>
    </source>
</evidence>
<organism evidence="4 5">
    <name type="scientific">Papaver nudicaule</name>
    <name type="common">Iceland poppy</name>
    <dbReference type="NCBI Taxonomy" id="74823"/>
    <lineage>
        <taxon>Eukaryota</taxon>
        <taxon>Viridiplantae</taxon>
        <taxon>Streptophyta</taxon>
        <taxon>Embryophyta</taxon>
        <taxon>Tracheophyta</taxon>
        <taxon>Spermatophyta</taxon>
        <taxon>Magnoliopsida</taxon>
        <taxon>Ranunculales</taxon>
        <taxon>Papaveraceae</taxon>
        <taxon>Papaveroideae</taxon>
        <taxon>Papaver</taxon>
    </lineage>
</organism>
<keyword evidence="2" id="KW-0472">Membrane</keyword>
<feature type="non-terminal residue" evidence="4">
    <location>
        <position position="284"/>
    </location>
</feature>
<accession>A0AA41RYD2</accession>
<dbReference type="InterPro" id="IPR025846">
    <property type="entry name" value="TBL_N"/>
</dbReference>
<dbReference type="AlphaFoldDB" id="A0AA41RYD2"/>
<feature type="compositionally biased region" description="Polar residues" evidence="1">
    <location>
        <begin position="162"/>
        <end position="176"/>
    </location>
</feature>
<name>A0AA41RYD2_PAPNU</name>
<reference evidence="4" key="1">
    <citation type="submission" date="2022-03" db="EMBL/GenBank/DDBJ databases">
        <title>A functionally conserved STORR gene fusion in Papaver species that diverged 16.8 million years ago.</title>
        <authorList>
            <person name="Catania T."/>
        </authorList>
    </citation>
    <scope>NUCLEOTIDE SEQUENCE</scope>
    <source>
        <strain evidence="4">S-191538</strain>
    </source>
</reference>
<evidence type="ECO:0000259" key="3">
    <source>
        <dbReference type="Pfam" id="PF14416"/>
    </source>
</evidence>
<comment type="caution">
    <text evidence="4">The sequence shown here is derived from an EMBL/GenBank/DDBJ whole genome shotgun (WGS) entry which is preliminary data.</text>
</comment>
<gene>
    <name evidence="4" type="ORF">MKW94_004862</name>
</gene>
<feature type="region of interest" description="Disordered" evidence="1">
    <location>
        <begin position="126"/>
        <end position="176"/>
    </location>
</feature>
<keyword evidence="5" id="KW-1185">Reference proteome</keyword>
<evidence type="ECO:0000313" key="4">
    <source>
        <dbReference type="EMBL" id="MCL7025721.1"/>
    </source>
</evidence>
<feature type="transmembrane region" description="Helical" evidence="2">
    <location>
        <begin position="21"/>
        <end position="47"/>
    </location>
</feature>
<evidence type="ECO:0000256" key="2">
    <source>
        <dbReference type="SAM" id="Phobius"/>
    </source>
</evidence>
<feature type="region of interest" description="Disordered" evidence="1">
    <location>
        <begin position="200"/>
        <end position="220"/>
    </location>
</feature>
<proteinExistence type="predicted"/>
<feature type="domain" description="Trichome birefringence-like N-terminal" evidence="3">
    <location>
        <begin position="219"/>
        <end position="269"/>
    </location>
</feature>
<feature type="compositionally biased region" description="Low complexity" evidence="1">
    <location>
        <begin position="126"/>
        <end position="142"/>
    </location>
</feature>
<keyword evidence="2" id="KW-1133">Transmembrane helix</keyword>
<evidence type="ECO:0000256" key="1">
    <source>
        <dbReference type="SAM" id="MobiDB-lite"/>
    </source>
</evidence>